<dbReference type="PANTHER" id="PTHR33343:SF1">
    <property type="entry name" value="LARGE RIBOSOMAL SUBUNIT PROTEIN BL35M"/>
    <property type="match status" value="1"/>
</dbReference>
<feature type="compositionally biased region" description="Basic residues" evidence="7">
    <location>
        <begin position="31"/>
        <end position="46"/>
    </location>
</feature>
<sequence>MPKLKTNKAVRKRFRVTKNGKVLYTKSKKRHLLGHKSAKQKRKLKSRSVASEHNAEKIIRALPY</sequence>
<dbReference type="GO" id="GO:0006412">
    <property type="term" value="P:translation"/>
    <property type="evidence" value="ECO:0007669"/>
    <property type="project" value="UniProtKB-UniRule"/>
</dbReference>
<evidence type="ECO:0000313" key="9">
    <source>
        <dbReference type="Proteomes" id="UP000230859"/>
    </source>
</evidence>
<evidence type="ECO:0000256" key="1">
    <source>
        <dbReference type="ARBA" id="ARBA00006598"/>
    </source>
</evidence>
<dbReference type="InterPro" id="IPR021137">
    <property type="entry name" value="Ribosomal_bL35-like"/>
</dbReference>
<reference evidence="8 9" key="1">
    <citation type="submission" date="2017-09" db="EMBL/GenBank/DDBJ databases">
        <title>Depth-based differentiation of microbial function through sediment-hosted aquifers and enrichment of novel symbionts in the deep terrestrial subsurface.</title>
        <authorList>
            <person name="Probst A.J."/>
            <person name="Ladd B."/>
            <person name="Jarett J.K."/>
            <person name="Geller-Mcgrath D.E."/>
            <person name="Sieber C.M."/>
            <person name="Emerson J.B."/>
            <person name="Anantharaman K."/>
            <person name="Thomas B.C."/>
            <person name="Malmstrom R."/>
            <person name="Stieglmeier M."/>
            <person name="Klingl A."/>
            <person name="Woyke T."/>
            <person name="Ryan C.M."/>
            <person name="Banfield J.F."/>
        </authorList>
    </citation>
    <scope>NUCLEOTIDE SEQUENCE [LARGE SCALE GENOMIC DNA]</scope>
    <source>
        <strain evidence="8">CG11_big_fil_rev_8_21_14_0_20_45_26</strain>
    </source>
</reference>
<evidence type="ECO:0000256" key="6">
    <source>
        <dbReference type="RuleBase" id="RU000568"/>
    </source>
</evidence>
<evidence type="ECO:0000256" key="5">
    <source>
        <dbReference type="HAMAP-Rule" id="MF_00514"/>
    </source>
</evidence>
<dbReference type="InterPro" id="IPR001706">
    <property type="entry name" value="Ribosomal_bL35"/>
</dbReference>
<dbReference type="Pfam" id="PF01632">
    <property type="entry name" value="Ribosomal_L35p"/>
    <property type="match status" value="1"/>
</dbReference>
<evidence type="ECO:0000313" key="8">
    <source>
        <dbReference type="EMBL" id="PIQ87211.1"/>
    </source>
</evidence>
<protein>
    <recommendedName>
        <fullName evidence="4 5">Large ribosomal subunit protein bL35</fullName>
    </recommendedName>
</protein>
<dbReference type="PRINTS" id="PR00064">
    <property type="entry name" value="RIBOSOMALL35"/>
</dbReference>
<evidence type="ECO:0000256" key="3">
    <source>
        <dbReference type="ARBA" id="ARBA00023274"/>
    </source>
</evidence>
<dbReference type="NCBIfam" id="TIGR00001">
    <property type="entry name" value="rpmI_bact"/>
    <property type="match status" value="1"/>
</dbReference>
<dbReference type="PANTHER" id="PTHR33343">
    <property type="entry name" value="54S RIBOSOMAL PROTEIN BL35M"/>
    <property type="match status" value="1"/>
</dbReference>
<dbReference type="EMBL" id="PCVY01000016">
    <property type="protein sequence ID" value="PIQ87211.1"/>
    <property type="molecule type" value="Genomic_DNA"/>
</dbReference>
<accession>A0A2H0LS82</accession>
<dbReference type="HAMAP" id="MF_00514">
    <property type="entry name" value="Ribosomal_bL35"/>
    <property type="match status" value="1"/>
</dbReference>
<dbReference type="FunFam" id="4.10.410.60:FF:000001">
    <property type="entry name" value="50S ribosomal protein L35"/>
    <property type="match status" value="1"/>
</dbReference>
<dbReference type="Gene3D" id="4.10.410.60">
    <property type="match status" value="1"/>
</dbReference>
<organism evidence="8 9">
    <name type="scientific">Candidatus Abzuiibacterium crystallinum</name>
    <dbReference type="NCBI Taxonomy" id="1974748"/>
    <lineage>
        <taxon>Bacteria</taxon>
        <taxon>Pseudomonadati</taxon>
        <taxon>Candidatus Omnitrophota</taxon>
        <taxon>Candidatus Abzuiibacterium</taxon>
    </lineage>
</organism>
<dbReference type="InterPro" id="IPR018265">
    <property type="entry name" value="Ribosomal_bL35_CS"/>
</dbReference>
<feature type="region of interest" description="Disordered" evidence="7">
    <location>
        <begin position="31"/>
        <end position="52"/>
    </location>
</feature>
<gene>
    <name evidence="5 8" type="primary">rpmI</name>
    <name evidence="8" type="ORF">COV74_01435</name>
</gene>
<name>A0A2H0LS82_9BACT</name>
<evidence type="ECO:0000256" key="7">
    <source>
        <dbReference type="SAM" id="MobiDB-lite"/>
    </source>
</evidence>
<dbReference type="InterPro" id="IPR037229">
    <property type="entry name" value="Ribosomal_bL35_sf"/>
</dbReference>
<comment type="similarity">
    <text evidence="1 5 6">Belongs to the bacterial ribosomal protein bL35 family.</text>
</comment>
<dbReference type="GO" id="GO:0003735">
    <property type="term" value="F:structural constituent of ribosome"/>
    <property type="evidence" value="ECO:0007669"/>
    <property type="project" value="InterPro"/>
</dbReference>
<dbReference type="PROSITE" id="PS00936">
    <property type="entry name" value="RIBOSOMAL_L35"/>
    <property type="match status" value="1"/>
</dbReference>
<keyword evidence="3 5" id="KW-0687">Ribonucleoprotein</keyword>
<dbReference type="GO" id="GO:0015934">
    <property type="term" value="C:large ribosomal subunit"/>
    <property type="evidence" value="ECO:0007669"/>
    <property type="project" value="TreeGrafter"/>
</dbReference>
<proteinExistence type="inferred from homology"/>
<keyword evidence="2 5" id="KW-0689">Ribosomal protein</keyword>
<dbReference type="SUPFAM" id="SSF143034">
    <property type="entry name" value="L35p-like"/>
    <property type="match status" value="1"/>
</dbReference>
<evidence type="ECO:0000256" key="2">
    <source>
        <dbReference type="ARBA" id="ARBA00022980"/>
    </source>
</evidence>
<dbReference type="Proteomes" id="UP000230859">
    <property type="component" value="Unassembled WGS sequence"/>
</dbReference>
<comment type="caution">
    <text evidence="8">The sequence shown here is derived from an EMBL/GenBank/DDBJ whole genome shotgun (WGS) entry which is preliminary data.</text>
</comment>
<dbReference type="AlphaFoldDB" id="A0A2H0LS82"/>
<evidence type="ECO:0000256" key="4">
    <source>
        <dbReference type="ARBA" id="ARBA00071664"/>
    </source>
</evidence>